<dbReference type="PROSITE" id="PS51918">
    <property type="entry name" value="RADICAL_SAM"/>
    <property type="match status" value="1"/>
</dbReference>
<dbReference type="PANTHER" id="PTHR43273:SF3">
    <property type="entry name" value="ANAEROBIC SULFATASE-MATURATING ENZYME HOMOLOG ASLB-RELATED"/>
    <property type="match status" value="1"/>
</dbReference>
<evidence type="ECO:0000259" key="7">
    <source>
        <dbReference type="PROSITE" id="PS51918"/>
    </source>
</evidence>
<reference evidence="8 9" key="1">
    <citation type="submission" date="2018-09" db="EMBL/GenBank/DDBJ databases">
        <authorList>
            <person name="Wang Z."/>
        </authorList>
    </citation>
    <scope>NUCLEOTIDE SEQUENCE [LARGE SCALE GENOMIC DNA]</scope>
    <source>
        <strain evidence="8 9">ALS 81</strain>
    </source>
</reference>
<sequence length="385" mass="44168">MSTQLPFSLIIKPVGSQCNLRCSYCYYINNDRQHKMTIDVLSEMIAQHIQAQPEHTSYVDFIWHGGEPMMRGLSFYESVVSEQKKLKTNKKIKNTLQTNGTLITEAWATFFADNNFMIGISIDGPELVHNIGRIDKRGDSSYEKTIKGLALLNKYNVEFNTLTVINNRSFHRGKEIYRSKKEQGCTYLQFQPCIDHELDRISDHDWSLSGSQWGTFLCDVFDEWCIEDIGTTYVQFFENCLAILMDYPSQMCHHAPTCGQQLIAEANGEVFSCDHFAYQSHSLGQCTDPSDKEYSSLKEMVNSSDQREFGENKRNQLAQQCLSCDFLPLCNGGCPKNRTLSTQHNEPLNSLCIGYKQFFHYALPRLLKMVDAMKNGYSPMCHQLF</sequence>
<dbReference type="Gene3D" id="3.20.20.70">
    <property type="entry name" value="Aldolase class I"/>
    <property type="match status" value="1"/>
</dbReference>
<organism evidence="8 9">
    <name type="scientific">Alginatibacterium sediminis</name>
    <dbReference type="NCBI Taxonomy" id="2164068"/>
    <lineage>
        <taxon>Bacteria</taxon>
        <taxon>Pseudomonadati</taxon>
        <taxon>Pseudomonadota</taxon>
        <taxon>Gammaproteobacteria</taxon>
        <taxon>Alteromonadales</taxon>
        <taxon>Alteromonadaceae</taxon>
        <taxon>Alginatibacterium</taxon>
    </lineage>
</organism>
<evidence type="ECO:0000256" key="4">
    <source>
        <dbReference type="ARBA" id="ARBA00023004"/>
    </source>
</evidence>
<dbReference type="GO" id="GO:0046872">
    <property type="term" value="F:metal ion binding"/>
    <property type="evidence" value="ECO:0007669"/>
    <property type="project" value="UniProtKB-KW"/>
</dbReference>
<dbReference type="RefSeq" id="WP_120353967.1">
    <property type="nucleotide sequence ID" value="NZ_RAQO01000004.1"/>
</dbReference>
<name>A0A420EH11_9ALTE</name>
<accession>A0A420EH11</accession>
<dbReference type="Pfam" id="PF13186">
    <property type="entry name" value="SPASM"/>
    <property type="match status" value="1"/>
</dbReference>
<proteinExistence type="inferred from homology"/>
<feature type="domain" description="Radical SAM core" evidence="7">
    <location>
        <begin position="1"/>
        <end position="226"/>
    </location>
</feature>
<dbReference type="InterPro" id="IPR034491">
    <property type="entry name" value="Anaerob_Ser_sulfatase-maturase"/>
</dbReference>
<keyword evidence="5" id="KW-0411">Iron-sulfur</keyword>
<evidence type="ECO:0000256" key="6">
    <source>
        <dbReference type="ARBA" id="ARBA00023601"/>
    </source>
</evidence>
<comment type="caution">
    <text evidence="8">The sequence shown here is derived from an EMBL/GenBank/DDBJ whole genome shotgun (WGS) entry which is preliminary data.</text>
</comment>
<dbReference type="InterPro" id="IPR013785">
    <property type="entry name" value="Aldolase_TIM"/>
</dbReference>
<dbReference type="SUPFAM" id="SSF102114">
    <property type="entry name" value="Radical SAM enzymes"/>
    <property type="match status" value="1"/>
</dbReference>
<evidence type="ECO:0000313" key="8">
    <source>
        <dbReference type="EMBL" id="RKF19963.1"/>
    </source>
</evidence>
<evidence type="ECO:0000256" key="2">
    <source>
        <dbReference type="ARBA" id="ARBA00022691"/>
    </source>
</evidence>
<evidence type="ECO:0000256" key="1">
    <source>
        <dbReference type="ARBA" id="ARBA00001966"/>
    </source>
</evidence>
<dbReference type="InterPro" id="IPR023867">
    <property type="entry name" value="Sulphatase_maturase_rSAM"/>
</dbReference>
<dbReference type="GO" id="GO:0016491">
    <property type="term" value="F:oxidoreductase activity"/>
    <property type="evidence" value="ECO:0007669"/>
    <property type="project" value="InterPro"/>
</dbReference>
<dbReference type="SFLD" id="SFLDG01384">
    <property type="entry name" value="thioether_bond_formation_requi"/>
    <property type="match status" value="1"/>
</dbReference>
<dbReference type="NCBIfam" id="TIGR04085">
    <property type="entry name" value="rSAM_more_4Fe4S"/>
    <property type="match status" value="1"/>
</dbReference>
<comment type="cofactor">
    <cofactor evidence="1">
        <name>[4Fe-4S] cluster</name>
        <dbReference type="ChEBI" id="CHEBI:49883"/>
    </cofactor>
</comment>
<gene>
    <name evidence="8" type="ORF">DBZ36_05795</name>
</gene>
<evidence type="ECO:0000313" key="9">
    <source>
        <dbReference type="Proteomes" id="UP000286482"/>
    </source>
</evidence>
<keyword evidence="2" id="KW-0949">S-adenosyl-L-methionine</keyword>
<dbReference type="Pfam" id="PF04055">
    <property type="entry name" value="Radical_SAM"/>
    <property type="match status" value="1"/>
</dbReference>
<dbReference type="SFLD" id="SFLDG01067">
    <property type="entry name" value="SPASM/twitch_domain_containing"/>
    <property type="match status" value="1"/>
</dbReference>
<comment type="similarity">
    <text evidence="6">Belongs to the radical SAM superfamily. Anaerobic sulfatase-maturating enzyme family.</text>
</comment>
<dbReference type="CDD" id="cd01335">
    <property type="entry name" value="Radical_SAM"/>
    <property type="match status" value="1"/>
</dbReference>
<keyword evidence="9" id="KW-1185">Reference proteome</keyword>
<dbReference type="AlphaFoldDB" id="A0A420EH11"/>
<dbReference type="Proteomes" id="UP000286482">
    <property type="component" value="Unassembled WGS sequence"/>
</dbReference>
<dbReference type="SFLD" id="SFLDG01386">
    <property type="entry name" value="main_SPASM_domain-containing"/>
    <property type="match status" value="1"/>
</dbReference>
<keyword evidence="4" id="KW-0408">Iron</keyword>
<dbReference type="PANTHER" id="PTHR43273">
    <property type="entry name" value="ANAEROBIC SULFATASE-MATURATING ENZYME HOMOLOG ASLB-RELATED"/>
    <property type="match status" value="1"/>
</dbReference>
<dbReference type="OrthoDB" id="9782387at2"/>
<dbReference type="SFLD" id="SFLDS00029">
    <property type="entry name" value="Radical_SAM"/>
    <property type="match status" value="1"/>
</dbReference>
<keyword evidence="3" id="KW-0479">Metal-binding</keyword>
<dbReference type="SFLD" id="SFLDG01072">
    <property type="entry name" value="dehydrogenase_like"/>
    <property type="match status" value="1"/>
</dbReference>
<dbReference type="InterPro" id="IPR058240">
    <property type="entry name" value="rSAM_sf"/>
</dbReference>
<dbReference type="SFLD" id="SFLDF00285">
    <property type="entry name" value="anaerobic_Ser-type_sulfatase-m"/>
    <property type="match status" value="1"/>
</dbReference>
<dbReference type="NCBIfam" id="TIGR03942">
    <property type="entry name" value="sulfatase_rSAM"/>
    <property type="match status" value="1"/>
</dbReference>
<dbReference type="InterPro" id="IPR007197">
    <property type="entry name" value="rSAM"/>
</dbReference>
<dbReference type="EMBL" id="RAQO01000004">
    <property type="protein sequence ID" value="RKF19963.1"/>
    <property type="molecule type" value="Genomic_DNA"/>
</dbReference>
<protein>
    <submittedName>
        <fullName evidence="8">Anaerobic sulfatase maturase</fullName>
    </submittedName>
</protein>
<dbReference type="GO" id="GO:0051536">
    <property type="term" value="F:iron-sulfur cluster binding"/>
    <property type="evidence" value="ECO:0007669"/>
    <property type="project" value="UniProtKB-KW"/>
</dbReference>
<evidence type="ECO:0000256" key="5">
    <source>
        <dbReference type="ARBA" id="ARBA00023014"/>
    </source>
</evidence>
<evidence type="ECO:0000256" key="3">
    <source>
        <dbReference type="ARBA" id="ARBA00022723"/>
    </source>
</evidence>
<dbReference type="InterPro" id="IPR023885">
    <property type="entry name" value="4Fe4S-binding_SPASM_dom"/>
</dbReference>